<evidence type="ECO:0000256" key="5">
    <source>
        <dbReference type="ARBA" id="ARBA00022741"/>
    </source>
</evidence>
<feature type="domain" description="HRDC" evidence="17">
    <location>
        <begin position="532"/>
        <end position="608"/>
    </location>
</feature>
<keyword evidence="10" id="KW-0067">ATP-binding</keyword>
<name>A0A4U1BU26_9GAMM</name>
<dbReference type="InterPro" id="IPR036388">
    <property type="entry name" value="WH-like_DNA-bd_sf"/>
</dbReference>
<dbReference type="GO" id="GO:0043590">
    <property type="term" value="C:bacterial nucleoid"/>
    <property type="evidence" value="ECO:0007669"/>
    <property type="project" value="TreeGrafter"/>
</dbReference>
<dbReference type="FunFam" id="3.40.50.300:FF:000296">
    <property type="entry name" value="ATP-dependent DNA helicase RecQ"/>
    <property type="match status" value="1"/>
</dbReference>
<dbReference type="Gene3D" id="1.10.10.10">
    <property type="entry name" value="Winged helix-like DNA-binding domain superfamily/Winged helix DNA-binding domain"/>
    <property type="match status" value="1"/>
</dbReference>
<dbReference type="GO" id="GO:0030894">
    <property type="term" value="C:replisome"/>
    <property type="evidence" value="ECO:0007669"/>
    <property type="project" value="TreeGrafter"/>
</dbReference>
<dbReference type="Pfam" id="PF00271">
    <property type="entry name" value="Helicase_C"/>
    <property type="match status" value="1"/>
</dbReference>
<dbReference type="Gene3D" id="3.40.50.300">
    <property type="entry name" value="P-loop containing nucleotide triphosphate hydrolases"/>
    <property type="match status" value="2"/>
</dbReference>
<dbReference type="GO" id="GO:0005737">
    <property type="term" value="C:cytoplasm"/>
    <property type="evidence" value="ECO:0007669"/>
    <property type="project" value="TreeGrafter"/>
</dbReference>
<dbReference type="InterPro" id="IPR011545">
    <property type="entry name" value="DEAD/DEAH_box_helicase_dom"/>
</dbReference>
<dbReference type="SMART" id="SM00487">
    <property type="entry name" value="DEXDc"/>
    <property type="match status" value="1"/>
</dbReference>
<comment type="catalytic activity">
    <reaction evidence="15">
        <text>Couples ATP hydrolysis with the unwinding of duplex DNA by translocating in the 3'-5' direction.</text>
        <dbReference type="EC" id="5.6.2.4"/>
    </reaction>
</comment>
<evidence type="ECO:0000256" key="9">
    <source>
        <dbReference type="ARBA" id="ARBA00022833"/>
    </source>
</evidence>
<keyword evidence="21" id="KW-1185">Reference proteome</keyword>
<dbReference type="RefSeq" id="WP_136862882.1">
    <property type="nucleotide sequence ID" value="NZ_SWCJ01000004.1"/>
</dbReference>
<dbReference type="Pfam" id="PF00270">
    <property type="entry name" value="DEAD"/>
    <property type="match status" value="1"/>
</dbReference>
<dbReference type="SMART" id="SM00341">
    <property type="entry name" value="HRDC"/>
    <property type="match status" value="1"/>
</dbReference>
<dbReference type="GO" id="GO:0006260">
    <property type="term" value="P:DNA replication"/>
    <property type="evidence" value="ECO:0007669"/>
    <property type="project" value="InterPro"/>
</dbReference>
<dbReference type="CDD" id="cd17920">
    <property type="entry name" value="DEXHc_RecQ"/>
    <property type="match status" value="1"/>
</dbReference>
<evidence type="ECO:0000256" key="4">
    <source>
        <dbReference type="ARBA" id="ARBA00022723"/>
    </source>
</evidence>
<dbReference type="FunFam" id="3.40.50.300:FF:000156">
    <property type="entry name" value="ATP-dependent DNA helicase recQ"/>
    <property type="match status" value="1"/>
</dbReference>
<dbReference type="EMBL" id="SWCJ01000004">
    <property type="protein sequence ID" value="TKB56153.1"/>
    <property type="molecule type" value="Genomic_DNA"/>
</dbReference>
<keyword evidence="11" id="KW-0238">DNA-binding</keyword>
<feature type="domain" description="Helicase C-terminal" evidence="19">
    <location>
        <begin position="229"/>
        <end position="373"/>
    </location>
</feature>
<keyword evidence="6" id="KW-0227">DNA damage</keyword>
<keyword evidence="4" id="KW-0479">Metal-binding</keyword>
<evidence type="ECO:0000256" key="12">
    <source>
        <dbReference type="ARBA" id="ARBA00023172"/>
    </source>
</evidence>
<dbReference type="Gene3D" id="1.10.150.80">
    <property type="entry name" value="HRDC domain"/>
    <property type="match status" value="1"/>
</dbReference>
<dbReference type="PANTHER" id="PTHR13710">
    <property type="entry name" value="DNA HELICASE RECQ FAMILY MEMBER"/>
    <property type="match status" value="1"/>
</dbReference>
<dbReference type="InterPro" id="IPR002121">
    <property type="entry name" value="HRDC_dom"/>
</dbReference>
<dbReference type="SUPFAM" id="SSF52540">
    <property type="entry name" value="P-loop containing nucleoside triphosphate hydrolases"/>
    <property type="match status" value="2"/>
</dbReference>
<evidence type="ECO:0000313" key="20">
    <source>
        <dbReference type="EMBL" id="TKB56153.1"/>
    </source>
</evidence>
<feature type="domain" description="Helicase ATP-binding" evidence="18">
    <location>
        <begin position="37"/>
        <end position="205"/>
    </location>
</feature>
<dbReference type="GO" id="GO:0009432">
    <property type="term" value="P:SOS response"/>
    <property type="evidence" value="ECO:0007669"/>
    <property type="project" value="UniProtKB-UniRule"/>
</dbReference>
<dbReference type="SMART" id="SM00956">
    <property type="entry name" value="RQC"/>
    <property type="match status" value="1"/>
</dbReference>
<evidence type="ECO:0000259" key="17">
    <source>
        <dbReference type="PROSITE" id="PS50967"/>
    </source>
</evidence>
<dbReference type="Pfam" id="PF16124">
    <property type="entry name" value="RecQ_Zn_bind"/>
    <property type="match status" value="1"/>
</dbReference>
<keyword evidence="7 20" id="KW-0378">Hydrolase</keyword>
<comment type="similarity">
    <text evidence="3">Belongs to the helicase family. RecQ subfamily.</text>
</comment>
<evidence type="ECO:0000256" key="10">
    <source>
        <dbReference type="ARBA" id="ARBA00022840"/>
    </source>
</evidence>
<comment type="caution">
    <text evidence="20">The sequence shown here is derived from an EMBL/GenBank/DDBJ whole genome shotgun (WGS) entry which is preliminary data.</text>
</comment>
<dbReference type="NCBIfam" id="TIGR01389">
    <property type="entry name" value="recQ"/>
    <property type="match status" value="1"/>
</dbReference>
<dbReference type="InterPro" id="IPR018982">
    <property type="entry name" value="RQC_domain"/>
</dbReference>
<dbReference type="GO" id="GO:0005524">
    <property type="term" value="F:ATP binding"/>
    <property type="evidence" value="ECO:0007669"/>
    <property type="project" value="UniProtKB-KW"/>
</dbReference>
<dbReference type="Proteomes" id="UP000305675">
    <property type="component" value="Unassembled WGS sequence"/>
</dbReference>
<gene>
    <name evidence="20" type="primary">recQ</name>
    <name evidence="20" type="ORF">FCL42_08030</name>
</gene>
<dbReference type="EC" id="5.6.2.4" evidence="16"/>
<keyword evidence="12" id="KW-0233">DNA recombination</keyword>
<keyword evidence="13" id="KW-0234">DNA repair</keyword>
<dbReference type="Pfam" id="PF09382">
    <property type="entry name" value="RQC"/>
    <property type="match status" value="1"/>
</dbReference>
<dbReference type="GO" id="GO:0006310">
    <property type="term" value="P:DNA recombination"/>
    <property type="evidence" value="ECO:0007669"/>
    <property type="project" value="UniProtKB-UniRule"/>
</dbReference>
<dbReference type="PANTHER" id="PTHR13710:SF105">
    <property type="entry name" value="ATP-DEPENDENT DNA HELICASE Q1"/>
    <property type="match status" value="1"/>
</dbReference>
<dbReference type="PROSITE" id="PS50967">
    <property type="entry name" value="HRDC"/>
    <property type="match status" value="1"/>
</dbReference>
<proteinExistence type="inferred from homology"/>
<sequence length="608" mass="68221">MELTSLAPQSQVEDQAQLLLQQVFGYRQFREGQRRVVDAAIEGQDALVIMPTGGGKSLCYQLPALLLPGVTVVVSPLLSLMKDQVDALNQLGVGAVALNSNLSREQWLSNLAAIRDGKIKLIYISPERLLAPDMIERLNHWPLSMFAIDEAHCISQWGHDFRPHYARLGQLKQAFPQVPMMALTATADQATRKDIMQRLGLNQPLEHLSSFDRPNIRYSVMDKLSPYSQLKTFLLQQQGNAGIIYCGSRRRVEEVAEKLRKDRVAAEAYHAGLEPEIRNQVQEAFLREQIDIVVATVAFGMGINKSNVRFVVHWDLPKSIESYYQETGRAGRDGLEAEALMLFDPGDIARVRQLLESGEKAPNPVDIHKLNAMAAFAEAQTCRRQVLLNYFDEPAHESCGNCDICLDPPKRYDATDEARKALSCIYRVNQRFGMGHVIEVLRGSKNHAVVERGHDKLSTWGIGTDRSSDHWLSVLRQLVHHGFANQDITRSMALTLNDAARAVLKGEKQLELAEPRIVLAKPTRGRSRLLPQNYDRKLFANLKQLRRQLADESGIPPYQVFSDASLAEMASELPTTEWALLRINGVGAKKLERYGPQFIEAISDYLAS</sequence>
<dbReference type="InterPro" id="IPR032284">
    <property type="entry name" value="RecQ_Zn-bd"/>
</dbReference>
<keyword evidence="5" id="KW-0547">Nucleotide-binding</keyword>
<evidence type="ECO:0000256" key="13">
    <source>
        <dbReference type="ARBA" id="ARBA00023204"/>
    </source>
</evidence>
<evidence type="ECO:0000256" key="11">
    <source>
        <dbReference type="ARBA" id="ARBA00023125"/>
    </source>
</evidence>
<dbReference type="Pfam" id="PF00570">
    <property type="entry name" value="HRDC"/>
    <property type="match status" value="1"/>
</dbReference>
<dbReference type="CDD" id="cd18794">
    <property type="entry name" value="SF2_C_RecQ"/>
    <property type="match status" value="1"/>
</dbReference>
<evidence type="ECO:0000256" key="8">
    <source>
        <dbReference type="ARBA" id="ARBA00022806"/>
    </source>
</evidence>
<dbReference type="FunFam" id="1.10.150.80:FF:000002">
    <property type="entry name" value="ATP-dependent DNA helicase RecQ"/>
    <property type="match status" value="1"/>
</dbReference>
<dbReference type="InterPro" id="IPR001650">
    <property type="entry name" value="Helicase_C-like"/>
</dbReference>
<dbReference type="PROSITE" id="PS51194">
    <property type="entry name" value="HELICASE_CTER"/>
    <property type="match status" value="1"/>
</dbReference>
<dbReference type="AlphaFoldDB" id="A0A4U1BU26"/>
<evidence type="ECO:0000256" key="6">
    <source>
        <dbReference type="ARBA" id="ARBA00022763"/>
    </source>
</evidence>
<dbReference type="InterPro" id="IPR004589">
    <property type="entry name" value="DNA_helicase_ATP-dep_RecQ"/>
</dbReference>
<evidence type="ECO:0000256" key="15">
    <source>
        <dbReference type="ARBA" id="ARBA00034617"/>
    </source>
</evidence>
<evidence type="ECO:0000256" key="14">
    <source>
        <dbReference type="ARBA" id="ARBA00023235"/>
    </source>
</evidence>
<dbReference type="InterPro" id="IPR006293">
    <property type="entry name" value="DNA_helicase_ATP-dep_RecQ_bac"/>
</dbReference>
<evidence type="ECO:0000256" key="16">
    <source>
        <dbReference type="NCBIfam" id="TIGR01389"/>
    </source>
</evidence>
<dbReference type="InterPro" id="IPR014001">
    <property type="entry name" value="Helicase_ATP-bd"/>
</dbReference>
<keyword evidence="14" id="KW-0413">Isomerase</keyword>
<reference evidence="20 21" key="1">
    <citation type="submission" date="2019-04" db="EMBL/GenBank/DDBJ databases">
        <authorList>
            <person name="Hwang J.C."/>
        </authorList>
    </citation>
    <scope>NUCLEOTIDE SEQUENCE [LARGE SCALE GENOMIC DNA]</scope>
    <source>
        <strain evidence="20 21">IMCC35002</strain>
    </source>
</reference>
<evidence type="ECO:0000259" key="19">
    <source>
        <dbReference type="PROSITE" id="PS51194"/>
    </source>
</evidence>
<dbReference type="FunFam" id="1.10.10.10:FF:000175">
    <property type="entry name" value="ATP-dependent DNA helicase RecQ"/>
    <property type="match status" value="1"/>
</dbReference>
<dbReference type="GO" id="GO:0016787">
    <property type="term" value="F:hydrolase activity"/>
    <property type="evidence" value="ECO:0007669"/>
    <property type="project" value="UniProtKB-KW"/>
</dbReference>
<dbReference type="NCBIfam" id="TIGR00614">
    <property type="entry name" value="recQ_fam"/>
    <property type="match status" value="1"/>
</dbReference>
<evidence type="ECO:0000256" key="3">
    <source>
        <dbReference type="ARBA" id="ARBA00005446"/>
    </source>
</evidence>
<evidence type="ECO:0000313" key="21">
    <source>
        <dbReference type="Proteomes" id="UP000305675"/>
    </source>
</evidence>
<organism evidence="20 21">
    <name type="scientific">Ferrimonas aestuarii</name>
    <dbReference type="NCBI Taxonomy" id="2569539"/>
    <lineage>
        <taxon>Bacteria</taxon>
        <taxon>Pseudomonadati</taxon>
        <taxon>Pseudomonadota</taxon>
        <taxon>Gammaproteobacteria</taxon>
        <taxon>Alteromonadales</taxon>
        <taxon>Ferrimonadaceae</taxon>
        <taxon>Ferrimonas</taxon>
    </lineage>
</organism>
<dbReference type="GO" id="GO:0006281">
    <property type="term" value="P:DNA repair"/>
    <property type="evidence" value="ECO:0007669"/>
    <property type="project" value="UniProtKB-KW"/>
</dbReference>
<dbReference type="InterPro" id="IPR044876">
    <property type="entry name" value="HRDC_dom_sf"/>
</dbReference>
<dbReference type="GO" id="GO:0003677">
    <property type="term" value="F:DNA binding"/>
    <property type="evidence" value="ECO:0007669"/>
    <property type="project" value="UniProtKB-KW"/>
</dbReference>
<keyword evidence="8 20" id="KW-0347">Helicase</keyword>
<keyword evidence="9" id="KW-0862">Zinc</keyword>
<dbReference type="SMART" id="SM00490">
    <property type="entry name" value="HELICc"/>
    <property type="match status" value="1"/>
</dbReference>
<dbReference type="InterPro" id="IPR010997">
    <property type="entry name" value="HRDC-like_sf"/>
</dbReference>
<dbReference type="SUPFAM" id="SSF47819">
    <property type="entry name" value="HRDC-like"/>
    <property type="match status" value="1"/>
</dbReference>
<protein>
    <recommendedName>
        <fullName evidence="16">DNA helicase RecQ</fullName>
        <ecNumber evidence="16">5.6.2.4</ecNumber>
    </recommendedName>
</protein>
<dbReference type="OrthoDB" id="9760034at2"/>
<evidence type="ECO:0000256" key="7">
    <source>
        <dbReference type="ARBA" id="ARBA00022801"/>
    </source>
</evidence>
<dbReference type="GO" id="GO:0043138">
    <property type="term" value="F:3'-5' DNA helicase activity"/>
    <property type="evidence" value="ECO:0007669"/>
    <property type="project" value="UniProtKB-EC"/>
</dbReference>
<dbReference type="InterPro" id="IPR027417">
    <property type="entry name" value="P-loop_NTPase"/>
</dbReference>
<dbReference type="GO" id="GO:0009378">
    <property type="term" value="F:four-way junction helicase activity"/>
    <property type="evidence" value="ECO:0007669"/>
    <property type="project" value="TreeGrafter"/>
</dbReference>
<accession>A0A4U1BU26</accession>
<dbReference type="PROSITE" id="PS51192">
    <property type="entry name" value="HELICASE_ATP_BIND_1"/>
    <property type="match status" value="1"/>
</dbReference>
<dbReference type="GO" id="GO:0046872">
    <property type="term" value="F:metal ion binding"/>
    <property type="evidence" value="ECO:0007669"/>
    <property type="project" value="UniProtKB-KW"/>
</dbReference>
<comment type="cofactor">
    <cofactor evidence="2">
        <name>Zn(2+)</name>
        <dbReference type="ChEBI" id="CHEBI:29105"/>
    </cofactor>
</comment>
<evidence type="ECO:0000256" key="2">
    <source>
        <dbReference type="ARBA" id="ARBA00001947"/>
    </source>
</evidence>
<evidence type="ECO:0000256" key="1">
    <source>
        <dbReference type="ARBA" id="ARBA00001946"/>
    </source>
</evidence>
<comment type="cofactor">
    <cofactor evidence="1">
        <name>Mg(2+)</name>
        <dbReference type="ChEBI" id="CHEBI:18420"/>
    </cofactor>
</comment>
<evidence type="ECO:0000259" key="18">
    <source>
        <dbReference type="PROSITE" id="PS51192"/>
    </source>
</evidence>